<dbReference type="CDD" id="cd01572">
    <property type="entry name" value="QPRTase"/>
    <property type="match status" value="1"/>
</dbReference>
<proteinExistence type="inferred from homology"/>
<evidence type="ECO:0000313" key="16">
    <source>
        <dbReference type="EMBL" id="PRP90789.1"/>
    </source>
</evidence>
<dbReference type="SUPFAM" id="SSF54675">
    <property type="entry name" value="Nicotinate/Quinolinate PRTase N-terminal domain-like"/>
    <property type="match status" value="1"/>
</dbReference>
<dbReference type="AlphaFoldDB" id="A0A2S9XD46"/>
<sequence>MNGRTDLTELGEIERIIAVALAEDLAVGDMTSRLTVPAPTRARGRIIAKQALTFCGGPVVAQTFAQIDPELDVELLRDEGSAVEAGTELVRVAGRARALLAGERTALNLLGRACAVATLTRRYVDAAGPGLRVVDTRKTMPGLRALDRYAVRMGGGHNHRNDLGAGVLIKENHIRCAGSVRAAVTAAREHASHAVRVECEVETLDELREALAAGAEVLLLDNMDDETLREAVSIAGPKGERRVLLEVSGGITHDRLPRLAGIGLDLVSVGALTHSAPSVDLSLLFDVG</sequence>
<accession>A0A2S9XD46</accession>
<dbReference type="InterPro" id="IPR027277">
    <property type="entry name" value="NadC/ModD"/>
</dbReference>
<feature type="binding site" evidence="13">
    <location>
        <begin position="248"/>
        <end position="250"/>
    </location>
    <ligand>
        <name>substrate</name>
    </ligand>
</feature>
<dbReference type="GO" id="GO:0005737">
    <property type="term" value="C:cytoplasm"/>
    <property type="evidence" value="ECO:0007669"/>
    <property type="project" value="TreeGrafter"/>
</dbReference>
<dbReference type="Proteomes" id="UP000237968">
    <property type="component" value="Unassembled WGS sequence"/>
</dbReference>
<dbReference type="GO" id="GO:0034213">
    <property type="term" value="P:quinolinate catabolic process"/>
    <property type="evidence" value="ECO:0007669"/>
    <property type="project" value="TreeGrafter"/>
</dbReference>
<comment type="pathway">
    <text evidence="2">Cofactor biosynthesis; NAD(+) biosynthesis; nicotinate D-ribonucleotide from quinolinate: step 1/1.</text>
</comment>
<dbReference type="EC" id="2.4.2.19" evidence="5"/>
<dbReference type="GO" id="GO:0009435">
    <property type="term" value="P:NAD+ biosynthetic process"/>
    <property type="evidence" value="ECO:0007669"/>
    <property type="project" value="UniProtKB-UniPathway"/>
</dbReference>
<evidence type="ECO:0000256" key="10">
    <source>
        <dbReference type="ARBA" id="ARBA00047445"/>
    </source>
</evidence>
<dbReference type="FunFam" id="3.90.1170.20:FF:000001">
    <property type="entry name" value="Nicotinate-nucleotide diphosphorylase (Carboxylating)"/>
    <property type="match status" value="1"/>
</dbReference>
<evidence type="ECO:0000259" key="14">
    <source>
        <dbReference type="Pfam" id="PF01729"/>
    </source>
</evidence>
<dbReference type="InterPro" id="IPR022412">
    <property type="entry name" value="Quinolinate_PRibosylTrfase_N"/>
</dbReference>
<feature type="binding site" evidence="13">
    <location>
        <begin position="269"/>
        <end position="271"/>
    </location>
    <ligand>
        <name>substrate</name>
    </ligand>
</feature>
<dbReference type="NCBIfam" id="TIGR00078">
    <property type="entry name" value="nadC"/>
    <property type="match status" value="1"/>
</dbReference>
<dbReference type="InterPro" id="IPR036068">
    <property type="entry name" value="Nicotinate_pribotase-like_C"/>
</dbReference>
<dbReference type="InterPro" id="IPR037128">
    <property type="entry name" value="Quinolinate_PRibosylTase_N_sf"/>
</dbReference>
<evidence type="ECO:0000256" key="1">
    <source>
        <dbReference type="ARBA" id="ARBA00003237"/>
    </source>
</evidence>
<reference evidence="16 17" key="1">
    <citation type="submission" date="2018-03" db="EMBL/GenBank/DDBJ databases">
        <title>Draft Genome Sequences of the Obligatory Marine Myxobacteria Enhygromyxa salina SWB005.</title>
        <authorList>
            <person name="Poehlein A."/>
            <person name="Moghaddam J.A."/>
            <person name="Harms H."/>
            <person name="Alanjari M."/>
            <person name="Koenig G.M."/>
            <person name="Daniel R."/>
            <person name="Schaeberle T.F."/>
        </authorList>
    </citation>
    <scope>NUCLEOTIDE SEQUENCE [LARGE SCALE GENOMIC DNA]</scope>
    <source>
        <strain evidence="16 17">SWB005</strain>
    </source>
</reference>
<keyword evidence="6" id="KW-0662">Pyridine nucleotide biosynthesis</keyword>
<dbReference type="InterPro" id="IPR004393">
    <property type="entry name" value="NadC"/>
</dbReference>
<comment type="similarity">
    <text evidence="3 12">Belongs to the NadC/ModD family.</text>
</comment>
<dbReference type="Pfam" id="PF01729">
    <property type="entry name" value="QRPTase_C"/>
    <property type="match status" value="1"/>
</dbReference>
<keyword evidence="17" id="KW-1185">Reference proteome</keyword>
<evidence type="ECO:0000256" key="6">
    <source>
        <dbReference type="ARBA" id="ARBA00022642"/>
    </source>
</evidence>
<feature type="domain" description="Quinolinate phosphoribosyl transferase N-terminal" evidence="15">
    <location>
        <begin position="29"/>
        <end position="114"/>
    </location>
</feature>
<comment type="subunit">
    <text evidence="4">Hexamer formed by 3 homodimers.</text>
</comment>
<comment type="catalytic activity">
    <reaction evidence="10">
        <text>nicotinate beta-D-ribonucleotide + CO2 + diphosphate = quinolinate + 5-phospho-alpha-D-ribose 1-diphosphate + 2 H(+)</text>
        <dbReference type="Rhea" id="RHEA:12733"/>
        <dbReference type="ChEBI" id="CHEBI:15378"/>
        <dbReference type="ChEBI" id="CHEBI:16526"/>
        <dbReference type="ChEBI" id="CHEBI:29959"/>
        <dbReference type="ChEBI" id="CHEBI:33019"/>
        <dbReference type="ChEBI" id="CHEBI:57502"/>
        <dbReference type="ChEBI" id="CHEBI:58017"/>
        <dbReference type="EC" id="2.4.2.19"/>
    </reaction>
</comment>
<gene>
    <name evidence="16" type="primary">nadC</name>
    <name evidence="16" type="ORF">ENSA5_62230</name>
</gene>
<feature type="binding site" evidence="13">
    <location>
        <position position="200"/>
    </location>
    <ligand>
        <name>substrate</name>
    </ligand>
</feature>
<comment type="caution">
    <text evidence="16">The sequence shown here is derived from an EMBL/GenBank/DDBJ whole genome shotgun (WGS) entry which is preliminary data.</text>
</comment>
<dbReference type="Pfam" id="PF02749">
    <property type="entry name" value="QRPTase_N"/>
    <property type="match status" value="1"/>
</dbReference>
<dbReference type="InterPro" id="IPR013785">
    <property type="entry name" value="Aldolase_TIM"/>
</dbReference>
<feature type="binding site" evidence="13">
    <location>
        <begin position="136"/>
        <end position="138"/>
    </location>
    <ligand>
        <name>substrate</name>
    </ligand>
</feature>
<dbReference type="Gene3D" id="3.20.20.70">
    <property type="entry name" value="Aldolase class I"/>
    <property type="match status" value="1"/>
</dbReference>
<dbReference type="EMBL" id="PVNK01000269">
    <property type="protein sequence ID" value="PRP90789.1"/>
    <property type="molecule type" value="Genomic_DNA"/>
</dbReference>
<dbReference type="InterPro" id="IPR002638">
    <property type="entry name" value="Quinolinate_PRibosylTrfase_C"/>
</dbReference>
<feature type="domain" description="Quinolinate phosphoribosyl transferase C-terminal" evidence="14">
    <location>
        <begin position="116"/>
        <end position="283"/>
    </location>
</feature>
<feature type="binding site" evidence="13">
    <location>
        <position position="170"/>
    </location>
    <ligand>
        <name>substrate</name>
    </ligand>
</feature>
<name>A0A2S9XD46_9BACT</name>
<keyword evidence="7 12" id="KW-0328">Glycosyltransferase</keyword>
<organism evidence="16 17">
    <name type="scientific">Enhygromyxa salina</name>
    <dbReference type="NCBI Taxonomy" id="215803"/>
    <lineage>
        <taxon>Bacteria</taxon>
        <taxon>Pseudomonadati</taxon>
        <taxon>Myxococcota</taxon>
        <taxon>Polyangia</taxon>
        <taxon>Nannocystales</taxon>
        <taxon>Nannocystaceae</taxon>
        <taxon>Enhygromyxa</taxon>
    </lineage>
</organism>
<comment type="function">
    <text evidence="1">Involved in the catabolism of quinolinic acid (QA).</text>
</comment>
<evidence type="ECO:0000256" key="11">
    <source>
        <dbReference type="ARBA" id="ARBA00069173"/>
    </source>
</evidence>
<evidence type="ECO:0000256" key="7">
    <source>
        <dbReference type="ARBA" id="ARBA00022676"/>
    </source>
</evidence>
<feature type="binding site" evidence="13">
    <location>
        <position position="104"/>
    </location>
    <ligand>
        <name>substrate</name>
    </ligand>
</feature>
<dbReference type="SUPFAM" id="SSF51690">
    <property type="entry name" value="Nicotinate/Quinolinate PRTase C-terminal domain-like"/>
    <property type="match status" value="1"/>
</dbReference>
<evidence type="ECO:0000256" key="2">
    <source>
        <dbReference type="ARBA" id="ARBA00004893"/>
    </source>
</evidence>
<dbReference type="Gene3D" id="3.90.1170.20">
    <property type="entry name" value="Quinolinate phosphoribosyl transferase, N-terminal domain"/>
    <property type="match status" value="1"/>
</dbReference>
<dbReference type="GO" id="GO:0004514">
    <property type="term" value="F:nicotinate-nucleotide diphosphorylase (carboxylating) activity"/>
    <property type="evidence" value="ECO:0007669"/>
    <property type="project" value="UniProtKB-EC"/>
</dbReference>
<evidence type="ECO:0000256" key="8">
    <source>
        <dbReference type="ARBA" id="ARBA00022679"/>
    </source>
</evidence>
<feature type="binding site" evidence="13">
    <location>
        <position position="221"/>
    </location>
    <ligand>
        <name>substrate</name>
    </ligand>
</feature>
<dbReference type="PANTHER" id="PTHR32179:SF3">
    <property type="entry name" value="NICOTINATE-NUCLEOTIDE PYROPHOSPHORYLASE [CARBOXYLATING]"/>
    <property type="match status" value="1"/>
</dbReference>
<dbReference type="FunFam" id="3.20.20.70:FF:000030">
    <property type="entry name" value="Nicotinate-nucleotide pyrophosphorylase, carboxylating"/>
    <property type="match status" value="1"/>
</dbReference>
<dbReference type="PIRSF" id="PIRSF006250">
    <property type="entry name" value="NadC_ModD"/>
    <property type="match status" value="1"/>
</dbReference>
<evidence type="ECO:0000256" key="4">
    <source>
        <dbReference type="ARBA" id="ARBA00011218"/>
    </source>
</evidence>
<evidence type="ECO:0000256" key="5">
    <source>
        <dbReference type="ARBA" id="ARBA00011944"/>
    </source>
</evidence>
<evidence type="ECO:0000256" key="3">
    <source>
        <dbReference type="ARBA" id="ARBA00009400"/>
    </source>
</evidence>
<evidence type="ECO:0000256" key="13">
    <source>
        <dbReference type="PIRSR" id="PIRSR006250-1"/>
    </source>
</evidence>
<feature type="binding site" evidence="13">
    <location>
        <position position="160"/>
    </location>
    <ligand>
        <name>substrate</name>
    </ligand>
</feature>
<evidence type="ECO:0000256" key="12">
    <source>
        <dbReference type="PIRNR" id="PIRNR006250"/>
    </source>
</evidence>
<dbReference type="RefSeq" id="WP_258183076.1">
    <property type="nucleotide sequence ID" value="NZ_PVNK01000269.1"/>
</dbReference>
<dbReference type="PANTHER" id="PTHR32179">
    <property type="entry name" value="NICOTINATE-NUCLEOTIDE PYROPHOSPHORYLASE [CARBOXYLATING]"/>
    <property type="match status" value="1"/>
</dbReference>
<evidence type="ECO:0000313" key="17">
    <source>
        <dbReference type="Proteomes" id="UP000237968"/>
    </source>
</evidence>
<evidence type="ECO:0000256" key="9">
    <source>
        <dbReference type="ARBA" id="ARBA00033102"/>
    </source>
</evidence>
<evidence type="ECO:0000259" key="15">
    <source>
        <dbReference type="Pfam" id="PF02749"/>
    </source>
</evidence>
<keyword evidence="8 12" id="KW-0808">Transferase</keyword>
<protein>
    <recommendedName>
        <fullName evidence="11">Probable nicotinate-nucleotide pyrophosphorylase [carboxylating]</fullName>
        <ecNumber evidence="5">2.4.2.19</ecNumber>
    </recommendedName>
    <alternativeName>
        <fullName evidence="9">Quinolinate phosphoribosyltransferase [decarboxylating]</fullName>
    </alternativeName>
</protein>
<dbReference type="UniPathway" id="UPA00253">
    <property type="reaction ID" value="UER00331"/>
</dbReference>